<comment type="similarity">
    <text evidence="7">Belongs to the binding-protein-dependent transport system permease family.</text>
</comment>
<comment type="subcellular location">
    <subcellularLocation>
        <location evidence="1 7">Cell membrane</location>
        <topology evidence="1 7">Multi-pass membrane protein</topology>
    </subcellularLocation>
</comment>
<feature type="transmembrane region" description="Helical" evidence="7">
    <location>
        <begin position="34"/>
        <end position="54"/>
    </location>
</feature>
<feature type="transmembrane region" description="Helical" evidence="7">
    <location>
        <begin position="282"/>
        <end position="304"/>
    </location>
</feature>
<organism evidence="9 10">
    <name type="scientific">Compostimonas suwonensis</name>
    <dbReference type="NCBI Taxonomy" id="1048394"/>
    <lineage>
        <taxon>Bacteria</taxon>
        <taxon>Bacillati</taxon>
        <taxon>Actinomycetota</taxon>
        <taxon>Actinomycetes</taxon>
        <taxon>Micrococcales</taxon>
        <taxon>Microbacteriaceae</taxon>
        <taxon>Compostimonas</taxon>
    </lineage>
</organism>
<protein>
    <submittedName>
        <fullName evidence="9">Lactose/L-arabinose transport system permease protein</fullName>
    </submittedName>
</protein>
<gene>
    <name evidence="9" type="ORF">CLV54_1658</name>
</gene>
<sequence>MPGVLPDATARGAVQNARLPGASRPSRRKINHRYLLFLAPALVLFAVFQAYPIVRSLILSFQSREGGELAWVGFRQYERLIGDPNFWLALGNTLIILVIQVPLMLLIALVVASALRSSYVKLKTGFRLIYFLPAVTALLAYAIVFRALLNGDSGVANQIIGMFGVEPINWLGDPFWARVSLISAVTWRWMGYNMVIMLAGMSSIDPSVREAATMDGANAGQTFRYITVPLLKPVILFCVVTSTIGTLQMFDEPYILTQGGPAGATLTIVLYLYRTAFKSLDFGYASAIAWVLVIIVMIIALIQMRLLRDKDDE</sequence>
<keyword evidence="10" id="KW-1185">Reference proteome</keyword>
<keyword evidence="4 7" id="KW-0812">Transmembrane</keyword>
<keyword evidence="5 7" id="KW-1133">Transmembrane helix</keyword>
<dbReference type="RefSeq" id="WP_100345005.1">
    <property type="nucleotide sequence ID" value="NZ_PGFB01000003.1"/>
</dbReference>
<feature type="transmembrane region" description="Helical" evidence="7">
    <location>
        <begin position="230"/>
        <end position="249"/>
    </location>
</feature>
<evidence type="ECO:0000256" key="4">
    <source>
        <dbReference type="ARBA" id="ARBA00022692"/>
    </source>
</evidence>
<evidence type="ECO:0000256" key="7">
    <source>
        <dbReference type="RuleBase" id="RU363032"/>
    </source>
</evidence>
<feature type="transmembrane region" description="Helical" evidence="7">
    <location>
        <begin position="255"/>
        <end position="273"/>
    </location>
</feature>
<keyword evidence="6 7" id="KW-0472">Membrane</keyword>
<dbReference type="InterPro" id="IPR051393">
    <property type="entry name" value="ABC_transporter_permease"/>
</dbReference>
<keyword evidence="3" id="KW-1003">Cell membrane</keyword>
<comment type="caution">
    <text evidence="9">The sequence shown here is derived from an EMBL/GenBank/DDBJ whole genome shotgun (WGS) entry which is preliminary data.</text>
</comment>
<dbReference type="Gene3D" id="1.10.3720.10">
    <property type="entry name" value="MetI-like"/>
    <property type="match status" value="1"/>
</dbReference>
<reference evidence="9 10" key="1">
    <citation type="submission" date="2017-11" db="EMBL/GenBank/DDBJ databases">
        <title>Genomic Encyclopedia of Archaeal and Bacterial Type Strains, Phase II (KMG-II): From Individual Species to Whole Genera.</title>
        <authorList>
            <person name="Goeker M."/>
        </authorList>
    </citation>
    <scope>NUCLEOTIDE SEQUENCE [LARGE SCALE GENOMIC DNA]</scope>
    <source>
        <strain evidence="9 10">DSM 25625</strain>
    </source>
</reference>
<dbReference type="GO" id="GO:0055085">
    <property type="term" value="P:transmembrane transport"/>
    <property type="evidence" value="ECO:0007669"/>
    <property type="project" value="InterPro"/>
</dbReference>
<dbReference type="OrthoDB" id="145927at2"/>
<feature type="transmembrane region" description="Helical" evidence="7">
    <location>
        <begin position="128"/>
        <end position="149"/>
    </location>
</feature>
<dbReference type="GO" id="GO:0005886">
    <property type="term" value="C:plasma membrane"/>
    <property type="evidence" value="ECO:0007669"/>
    <property type="project" value="UniProtKB-SubCell"/>
</dbReference>
<dbReference type="CDD" id="cd06261">
    <property type="entry name" value="TM_PBP2"/>
    <property type="match status" value="1"/>
</dbReference>
<evidence type="ECO:0000256" key="1">
    <source>
        <dbReference type="ARBA" id="ARBA00004651"/>
    </source>
</evidence>
<dbReference type="PROSITE" id="PS50928">
    <property type="entry name" value="ABC_TM1"/>
    <property type="match status" value="1"/>
</dbReference>
<dbReference type="Proteomes" id="UP000230161">
    <property type="component" value="Unassembled WGS sequence"/>
</dbReference>
<evidence type="ECO:0000256" key="5">
    <source>
        <dbReference type="ARBA" id="ARBA00022989"/>
    </source>
</evidence>
<dbReference type="InterPro" id="IPR000515">
    <property type="entry name" value="MetI-like"/>
</dbReference>
<evidence type="ECO:0000259" key="8">
    <source>
        <dbReference type="PROSITE" id="PS50928"/>
    </source>
</evidence>
<evidence type="ECO:0000256" key="2">
    <source>
        <dbReference type="ARBA" id="ARBA00022448"/>
    </source>
</evidence>
<dbReference type="PANTHER" id="PTHR30193">
    <property type="entry name" value="ABC TRANSPORTER PERMEASE PROTEIN"/>
    <property type="match status" value="1"/>
</dbReference>
<evidence type="ECO:0000313" key="10">
    <source>
        <dbReference type="Proteomes" id="UP000230161"/>
    </source>
</evidence>
<feature type="transmembrane region" description="Helical" evidence="7">
    <location>
        <begin position="175"/>
        <end position="199"/>
    </location>
</feature>
<dbReference type="PANTHER" id="PTHR30193:SF37">
    <property type="entry name" value="INNER MEMBRANE ABC TRANSPORTER PERMEASE PROTEIN YCJO"/>
    <property type="match status" value="1"/>
</dbReference>
<dbReference type="EMBL" id="PGFB01000003">
    <property type="protein sequence ID" value="PJJ61871.1"/>
    <property type="molecule type" value="Genomic_DNA"/>
</dbReference>
<name>A0A2M9BV97_9MICO</name>
<dbReference type="SUPFAM" id="SSF161098">
    <property type="entry name" value="MetI-like"/>
    <property type="match status" value="1"/>
</dbReference>
<proteinExistence type="inferred from homology"/>
<evidence type="ECO:0000256" key="6">
    <source>
        <dbReference type="ARBA" id="ARBA00023136"/>
    </source>
</evidence>
<feature type="domain" description="ABC transmembrane type-1" evidence="8">
    <location>
        <begin position="90"/>
        <end position="303"/>
    </location>
</feature>
<accession>A0A2M9BV97</accession>
<evidence type="ECO:0000256" key="3">
    <source>
        <dbReference type="ARBA" id="ARBA00022475"/>
    </source>
</evidence>
<keyword evidence="2 7" id="KW-0813">Transport</keyword>
<dbReference type="AlphaFoldDB" id="A0A2M9BV97"/>
<evidence type="ECO:0000313" key="9">
    <source>
        <dbReference type="EMBL" id="PJJ61871.1"/>
    </source>
</evidence>
<dbReference type="Pfam" id="PF00528">
    <property type="entry name" value="BPD_transp_1"/>
    <property type="match status" value="1"/>
</dbReference>
<feature type="transmembrane region" description="Helical" evidence="7">
    <location>
        <begin position="94"/>
        <end position="116"/>
    </location>
</feature>
<dbReference type="InterPro" id="IPR035906">
    <property type="entry name" value="MetI-like_sf"/>
</dbReference>